<name>A0ABS6X1P6_9BACT</name>
<proteinExistence type="predicted"/>
<comment type="caution">
    <text evidence="1">The sequence shown here is derived from an EMBL/GenBank/DDBJ whole genome shotgun (WGS) entry which is preliminary data.</text>
</comment>
<evidence type="ECO:0008006" key="3">
    <source>
        <dbReference type="Google" id="ProtNLM"/>
    </source>
</evidence>
<dbReference type="RefSeq" id="WP_219159745.1">
    <property type="nucleotide sequence ID" value="NZ_JAHWGL010000062.1"/>
</dbReference>
<gene>
    <name evidence="1" type="ORF">KYK14_14420</name>
</gene>
<sequence>MTLVYGQTVQLSLPAEYTNLKDATLAFDFKANPRIKLNDTDSLSTFMRNAVTFNSSTNTVTVDAGKLYPNGMTSITTSYQTPRVYTAMLVATSTAGFQPVKSTIKIRVVPTQLAIKDLSATDKIPYAYAIYSKQEERYTVDYQGINPANTYLYLHVNGRPDGKVNLVKDEVVVSADAGDPAQKSEWIYDLIPILTKDGYEVARKQFRVVLMPKPRFFFGTYYSDYDLTILENRIVMGLGNAYTSKAPTFSPDKYKGKFSMIGIKKDGAAFTNTQQLFTVDEATGKVSVAANTTLKAGAYEVTVQTQATTGLVLTATFTLVMEPIDG</sequence>
<keyword evidence="2" id="KW-1185">Reference proteome</keyword>
<dbReference type="EMBL" id="JAHWGL010000062">
    <property type="protein sequence ID" value="MBW3129755.1"/>
    <property type="molecule type" value="Genomic_DNA"/>
</dbReference>
<organism evidence="1 2">
    <name type="scientific">Hymenobacter profundi</name>
    <dbReference type="NCBI Taxonomy" id="1982110"/>
    <lineage>
        <taxon>Bacteria</taxon>
        <taxon>Pseudomonadati</taxon>
        <taxon>Bacteroidota</taxon>
        <taxon>Cytophagia</taxon>
        <taxon>Cytophagales</taxon>
        <taxon>Hymenobacteraceae</taxon>
        <taxon>Hymenobacter</taxon>
    </lineage>
</organism>
<evidence type="ECO:0000313" key="2">
    <source>
        <dbReference type="Proteomes" id="UP000826188"/>
    </source>
</evidence>
<protein>
    <recommendedName>
        <fullName evidence="3">DUF4469 domain-containing protein</fullName>
    </recommendedName>
</protein>
<dbReference type="Proteomes" id="UP000826188">
    <property type="component" value="Unassembled WGS sequence"/>
</dbReference>
<accession>A0ABS6X1P6</accession>
<evidence type="ECO:0000313" key="1">
    <source>
        <dbReference type="EMBL" id="MBW3129755.1"/>
    </source>
</evidence>
<reference evidence="1 2" key="1">
    <citation type="submission" date="2021-07" db="EMBL/GenBank/DDBJ databases">
        <title>Hymenobacter profundi sp. nov., isolated from deep-sea water.</title>
        <authorList>
            <person name="Kim M.K."/>
        </authorList>
    </citation>
    <scope>NUCLEOTIDE SEQUENCE [LARGE SCALE GENOMIC DNA]</scope>
    <source>
        <strain evidence="1 2">M2</strain>
    </source>
</reference>